<dbReference type="PANTHER" id="PTHR42939:SF1">
    <property type="entry name" value="ABC TRANSPORTER ATP-BINDING PROTEIN ALBC-RELATED"/>
    <property type="match status" value="1"/>
</dbReference>
<name>A0A1H9C9G2_9BACI</name>
<dbReference type="SUPFAM" id="SSF52540">
    <property type="entry name" value="P-loop containing nucleoside triphosphate hydrolases"/>
    <property type="match status" value="1"/>
</dbReference>
<evidence type="ECO:0000256" key="3">
    <source>
        <dbReference type="ARBA" id="ARBA00022840"/>
    </source>
</evidence>
<dbReference type="InterPro" id="IPR051782">
    <property type="entry name" value="ABC_Transporter_VariousFunc"/>
</dbReference>
<dbReference type="CDD" id="cd03230">
    <property type="entry name" value="ABC_DR_subfamily_A"/>
    <property type="match status" value="1"/>
</dbReference>
<sequence length="235" mass="26956">MMQLDQVTKKYLVRKAVNRCTLTIEPGRIIGLIGENGSGKTTILKLLAGLLRPTKGKVLIDSKKVNRSISEKLAYLTDMDYFYPYFTIVELIDFYHSQFKDFDKNRALEIADFMKLNIKQKTKHLSKGNLSRVKIAVTLSRKASYIVLDEPFSGLDPMVRKSIIKGIINFVDLQKQTLIVTTHEVSEVEPILDEVVLLKEGMIIAHKSIDEIREEYGMDVVDWMERVHESTEVYV</sequence>
<dbReference type="GO" id="GO:0005524">
    <property type="term" value="F:ATP binding"/>
    <property type="evidence" value="ECO:0007669"/>
    <property type="project" value="UniProtKB-KW"/>
</dbReference>
<evidence type="ECO:0000256" key="1">
    <source>
        <dbReference type="ARBA" id="ARBA00022448"/>
    </source>
</evidence>
<reference evidence="5 6" key="1">
    <citation type="submission" date="2016-10" db="EMBL/GenBank/DDBJ databases">
        <authorList>
            <person name="Varghese N."/>
            <person name="Submissions S."/>
        </authorList>
    </citation>
    <scope>NUCLEOTIDE SEQUENCE [LARGE SCALE GENOMIC DNA]</scope>
    <source>
        <strain evidence="5 6">CGMCC 1.7734</strain>
    </source>
</reference>
<dbReference type="InterPro" id="IPR003593">
    <property type="entry name" value="AAA+_ATPase"/>
</dbReference>
<keyword evidence="6" id="KW-1185">Reference proteome</keyword>
<keyword evidence="2" id="KW-0547">Nucleotide-binding</keyword>
<dbReference type="Gene3D" id="3.40.50.300">
    <property type="entry name" value="P-loop containing nucleotide triphosphate hydrolases"/>
    <property type="match status" value="1"/>
</dbReference>
<gene>
    <name evidence="5" type="ORF">SAMN05216232_1503</name>
</gene>
<comment type="caution">
    <text evidence="5">The sequence shown here is derived from an EMBL/GenBank/DDBJ whole genome shotgun (WGS) entry which is preliminary data.</text>
</comment>
<dbReference type="Pfam" id="PF00005">
    <property type="entry name" value="ABC_tran"/>
    <property type="match status" value="1"/>
</dbReference>
<evidence type="ECO:0000313" key="5">
    <source>
        <dbReference type="EMBL" id="SEP97769.1"/>
    </source>
</evidence>
<dbReference type="EMBL" id="FOEH01000001">
    <property type="protein sequence ID" value="SEP97769.1"/>
    <property type="molecule type" value="Genomic_DNA"/>
</dbReference>
<dbReference type="PROSITE" id="PS50893">
    <property type="entry name" value="ABC_TRANSPORTER_2"/>
    <property type="match status" value="1"/>
</dbReference>
<dbReference type="Proteomes" id="UP000198733">
    <property type="component" value="Unassembled WGS sequence"/>
</dbReference>
<dbReference type="PROSITE" id="PS00211">
    <property type="entry name" value="ABC_TRANSPORTER_1"/>
    <property type="match status" value="1"/>
</dbReference>
<evidence type="ECO:0000313" key="6">
    <source>
        <dbReference type="Proteomes" id="UP000198733"/>
    </source>
</evidence>
<accession>A0A1H9C9G2</accession>
<evidence type="ECO:0000256" key="2">
    <source>
        <dbReference type="ARBA" id="ARBA00022741"/>
    </source>
</evidence>
<proteinExistence type="predicted"/>
<keyword evidence="1" id="KW-0813">Transport</keyword>
<dbReference type="RefSeq" id="WP_092503365.1">
    <property type="nucleotide sequence ID" value="NZ_FOEH01000001.1"/>
</dbReference>
<dbReference type="InterPro" id="IPR003439">
    <property type="entry name" value="ABC_transporter-like_ATP-bd"/>
</dbReference>
<organism evidence="5 6">
    <name type="scientific">Virgibacillus subterraneus</name>
    <dbReference type="NCBI Taxonomy" id="621109"/>
    <lineage>
        <taxon>Bacteria</taxon>
        <taxon>Bacillati</taxon>
        <taxon>Bacillota</taxon>
        <taxon>Bacilli</taxon>
        <taxon>Bacillales</taxon>
        <taxon>Bacillaceae</taxon>
        <taxon>Virgibacillus</taxon>
    </lineage>
</organism>
<evidence type="ECO:0000259" key="4">
    <source>
        <dbReference type="PROSITE" id="PS50893"/>
    </source>
</evidence>
<feature type="domain" description="ABC transporter" evidence="4">
    <location>
        <begin position="2"/>
        <end position="225"/>
    </location>
</feature>
<dbReference type="SMART" id="SM00382">
    <property type="entry name" value="AAA"/>
    <property type="match status" value="1"/>
</dbReference>
<dbReference type="InterPro" id="IPR017871">
    <property type="entry name" value="ABC_transporter-like_CS"/>
</dbReference>
<protein>
    <submittedName>
        <fullName evidence="5">ABC-2 type transport system ATP-binding protein</fullName>
    </submittedName>
</protein>
<keyword evidence="3 5" id="KW-0067">ATP-binding</keyword>
<dbReference type="InterPro" id="IPR027417">
    <property type="entry name" value="P-loop_NTPase"/>
</dbReference>
<dbReference type="PANTHER" id="PTHR42939">
    <property type="entry name" value="ABC TRANSPORTER ATP-BINDING PROTEIN ALBC-RELATED"/>
    <property type="match status" value="1"/>
</dbReference>